<dbReference type="InterPro" id="IPR010131">
    <property type="entry name" value="MdtP/NodT-like"/>
</dbReference>
<protein>
    <submittedName>
        <fullName evidence="4">Efflux transporter outer membrane subunit</fullName>
    </submittedName>
</protein>
<reference evidence="4 5" key="1">
    <citation type="submission" date="2020-09" db="EMBL/GenBank/DDBJ databases">
        <title>Genome sequences of type strains of Chitinophaga qingshengii and Chitinophaga varians.</title>
        <authorList>
            <person name="Kittiwongwattana C."/>
        </authorList>
    </citation>
    <scope>NUCLEOTIDE SEQUENCE [LARGE SCALE GENOMIC DNA]</scope>
    <source>
        <strain evidence="4 5">JCM 30026</strain>
    </source>
</reference>
<keyword evidence="2" id="KW-0449">Lipoprotein</keyword>
<keyword evidence="2" id="KW-0472">Membrane</keyword>
<name>A0ABR7TT17_9BACT</name>
<dbReference type="RefSeq" id="WP_188089244.1">
    <property type="nucleotide sequence ID" value="NZ_JACVFC010000002.1"/>
</dbReference>
<dbReference type="Pfam" id="PF02321">
    <property type="entry name" value="OEP"/>
    <property type="match status" value="2"/>
</dbReference>
<comment type="similarity">
    <text evidence="1 2">Belongs to the outer membrane factor (OMF) (TC 1.B.17) family.</text>
</comment>
<keyword evidence="2" id="KW-0812">Transmembrane</keyword>
<comment type="subcellular location">
    <subcellularLocation>
        <location evidence="2">Cell membrane</location>
        <topology evidence="2">Lipid-anchor</topology>
    </subcellularLocation>
</comment>
<evidence type="ECO:0000313" key="5">
    <source>
        <dbReference type="Proteomes" id="UP000659124"/>
    </source>
</evidence>
<dbReference type="PANTHER" id="PTHR30203:SF33">
    <property type="entry name" value="BLR4455 PROTEIN"/>
    <property type="match status" value="1"/>
</dbReference>
<organism evidence="4 5">
    <name type="scientific">Chitinophaga qingshengii</name>
    <dbReference type="NCBI Taxonomy" id="1569794"/>
    <lineage>
        <taxon>Bacteria</taxon>
        <taxon>Pseudomonadati</taxon>
        <taxon>Bacteroidota</taxon>
        <taxon>Chitinophagia</taxon>
        <taxon>Chitinophagales</taxon>
        <taxon>Chitinophagaceae</taxon>
        <taxon>Chitinophaga</taxon>
    </lineage>
</organism>
<dbReference type="InterPro" id="IPR003423">
    <property type="entry name" value="OMP_efflux"/>
</dbReference>
<feature type="coiled-coil region" evidence="3">
    <location>
        <begin position="385"/>
        <end position="412"/>
    </location>
</feature>
<evidence type="ECO:0000256" key="3">
    <source>
        <dbReference type="SAM" id="Coils"/>
    </source>
</evidence>
<accession>A0ABR7TT17</accession>
<dbReference type="Proteomes" id="UP000659124">
    <property type="component" value="Unassembled WGS sequence"/>
</dbReference>
<keyword evidence="2" id="KW-1134">Transmembrane beta strand</keyword>
<feature type="chain" id="PRO_5044950188" evidence="2">
    <location>
        <begin position="21"/>
        <end position="464"/>
    </location>
</feature>
<feature type="signal peptide" evidence="2">
    <location>
        <begin position="1"/>
        <end position="20"/>
    </location>
</feature>
<gene>
    <name evidence="4" type="ORF">ICL07_17115</name>
</gene>
<evidence type="ECO:0000256" key="1">
    <source>
        <dbReference type="ARBA" id="ARBA00007613"/>
    </source>
</evidence>
<dbReference type="PANTHER" id="PTHR30203">
    <property type="entry name" value="OUTER MEMBRANE CATION EFFLUX PROTEIN"/>
    <property type="match status" value="1"/>
</dbReference>
<dbReference type="NCBIfam" id="TIGR01845">
    <property type="entry name" value="outer_NodT"/>
    <property type="match status" value="1"/>
</dbReference>
<sequence>MIHKRYIWLLALLTLAAACRITQPYRSPEINTNGLYRDQPNGDTNTIAARPWQSFFTDTALQRLIARGIRENLDLRIAMQRIIAAQAALKQSRLAFLPDVNANASVKESRLAFPQGYGLITTATQYDVNVAASWEADIWGKLRSGKRAAQAALLGTVAAQQAIQSSLIADIAASYYTLLALDQQLQVLRQTLANRGEDVSSMKELKASGIVNGAAVVQSEANQYAAAVAIPDVKRQIRETENALSILLALPPGPIARGNMPAQQVPQNLSTGVPAQLLQYRPDVKAAEYAFRNAFENTNIARTAFYPSLNITAASGFTSFDFSQWFTDAGLFGNIVGGLTQPIFNRGLNKARLTAAQAKQQEALYNFNKTMLTAGKEVSDALYSLTSASEKKESREKQLASLEKAVDFTKELLKYSSSTNYTDVLTSEQHLLSAQIGSINDQLQQWQAVIALYRALGGNYDEHD</sequence>
<keyword evidence="3" id="KW-0175">Coiled coil</keyword>
<evidence type="ECO:0000256" key="2">
    <source>
        <dbReference type="RuleBase" id="RU362097"/>
    </source>
</evidence>
<keyword evidence="2" id="KW-0564">Palmitate</keyword>
<dbReference type="Gene3D" id="1.20.1600.10">
    <property type="entry name" value="Outer membrane efflux proteins (OEP)"/>
    <property type="match status" value="1"/>
</dbReference>
<evidence type="ECO:0000313" key="4">
    <source>
        <dbReference type="EMBL" id="MBC9932109.1"/>
    </source>
</evidence>
<dbReference type="SUPFAM" id="SSF56954">
    <property type="entry name" value="Outer membrane efflux proteins (OEP)"/>
    <property type="match status" value="1"/>
</dbReference>
<dbReference type="Gene3D" id="2.20.200.10">
    <property type="entry name" value="Outer membrane efflux proteins (OEP)"/>
    <property type="match status" value="1"/>
</dbReference>
<comment type="caution">
    <text evidence="4">The sequence shown here is derived from an EMBL/GenBank/DDBJ whole genome shotgun (WGS) entry which is preliminary data.</text>
</comment>
<dbReference type="EMBL" id="JACVFC010000002">
    <property type="protein sequence ID" value="MBC9932109.1"/>
    <property type="molecule type" value="Genomic_DNA"/>
</dbReference>
<dbReference type="PROSITE" id="PS51257">
    <property type="entry name" value="PROKAR_LIPOPROTEIN"/>
    <property type="match status" value="1"/>
</dbReference>
<proteinExistence type="inferred from homology"/>
<keyword evidence="5" id="KW-1185">Reference proteome</keyword>
<keyword evidence="2" id="KW-0732">Signal</keyword>